<name>A0A8J3MN49_9RICK</name>
<keyword evidence="1" id="KW-0472">Membrane</keyword>
<reference evidence="2 3" key="1">
    <citation type="journal article" date="2021" name="Microb. Ecol.">
        <title>Candidatus Mesenet longicola: Novel Endosymbionts of Brontispa longissima that Induce Cytoplasmic Incompatibility.</title>
        <authorList>
            <person name="Takano S."/>
            <person name="Gotoh Y."/>
            <person name="Hayashi T."/>
        </authorList>
    </citation>
    <scope>NUCLEOTIDE SEQUENCE [LARGE SCALE GENOMIC DNA]</scope>
    <source>
        <strain evidence="2">L5</strain>
    </source>
</reference>
<proteinExistence type="predicted"/>
<evidence type="ECO:0000313" key="2">
    <source>
        <dbReference type="EMBL" id="GHM59837.1"/>
    </source>
</evidence>
<keyword evidence="3" id="KW-1185">Reference proteome</keyword>
<keyword evidence="1" id="KW-0812">Transmembrane</keyword>
<evidence type="ECO:0000256" key="1">
    <source>
        <dbReference type="SAM" id="Phobius"/>
    </source>
</evidence>
<dbReference type="AlphaFoldDB" id="A0A8J3MN49"/>
<gene>
    <name evidence="2" type="ORF">sL5_08300</name>
</gene>
<comment type="caution">
    <text evidence="2">The sequence shown here is derived from an EMBL/GenBank/DDBJ whole genome shotgun (WGS) entry which is preliminary data.</text>
</comment>
<keyword evidence="1" id="KW-1133">Transmembrane helix</keyword>
<accession>A0A8J3MN49</accession>
<dbReference type="EMBL" id="BNGU01000039">
    <property type="protein sequence ID" value="GHM59837.1"/>
    <property type="molecule type" value="Genomic_DNA"/>
</dbReference>
<sequence length="262" mass="30219">MHKKELEELYYIFIDGLFASFLIDTKYCNDKNPMLPFSTAMTNMEGKEKCNSFYHHAISFVKLSSEQDSYLFKNISDWNKDKIIKHIKNYIHDKKYAPIFRKTLSQYLGNDYTFDAISKECLDIKGSVASKAKKDLIQRKPKMTHKQPTPKISLQPLTTYDSFVVPYDNITYPQSTSIPSISVGDAIKTDYIASFIILVIPFIMLFCCITSMVMKCCSYISGRKARDYRMADDDKSLPSVSFSSEPESVQFRSGKICDEKRF</sequence>
<feature type="transmembrane region" description="Helical" evidence="1">
    <location>
        <begin position="191"/>
        <end position="214"/>
    </location>
</feature>
<protein>
    <submittedName>
        <fullName evidence="2">Uncharacterized protein</fullName>
    </submittedName>
</protein>
<evidence type="ECO:0000313" key="3">
    <source>
        <dbReference type="Proteomes" id="UP000637906"/>
    </source>
</evidence>
<organism evidence="2 3">
    <name type="scientific">Candidatus Mesenet longicola</name>
    <dbReference type="NCBI Taxonomy" id="1892558"/>
    <lineage>
        <taxon>Bacteria</taxon>
        <taxon>Pseudomonadati</taxon>
        <taxon>Pseudomonadota</taxon>
        <taxon>Alphaproteobacteria</taxon>
        <taxon>Rickettsiales</taxon>
        <taxon>Anaplasmataceae</taxon>
        <taxon>Candidatus Mesenet</taxon>
    </lineage>
</organism>
<dbReference type="Proteomes" id="UP000637906">
    <property type="component" value="Unassembled WGS sequence"/>
</dbReference>